<dbReference type="EMBL" id="ML994635">
    <property type="protein sequence ID" value="KAF2185146.1"/>
    <property type="molecule type" value="Genomic_DNA"/>
</dbReference>
<dbReference type="GO" id="GO:0061651">
    <property type="term" value="F:Atg12 conjugating enzyme activity"/>
    <property type="evidence" value="ECO:0007669"/>
    <property type="project" value="TreeGrafter"/>
</dbReference>
<dbReference type="PANTHER" id="PTHR14957">
    <property type="entry name" value="UBIQUITIN-LIKE-CONJUGATING ENZYME ATG10"/>
    <property type="match status" value="1"/>
</dbReference>
<dbReference type="GO" id="GO:0005829">
    <property type="term" value="C:cytosol"/>
    <property type="evidence" value="ECO:0007669"/>
    <property type="project" value="TreeGrafter"/>
</dbReference>
<keyword evidence="6" id="KW-0072">Autophagy</keyword>
<dbReference type="Gene3D" id="3.30.1460.50">
    <property type="match status" value="1"/>
</dbReference>
<gene>
    <name evidence="8" type="ORF">K469DRAFT_666063</name>
</gene>
<evidence type="ECO:0000256" key="3">
    <source>
        <dbReference type="ARBA" id="ARBA00022679"/>
    </source>
</evidence>
<organism evidence="8 9">
    <name type="scientific">Zopfia rhizophila CBS 207.26</name>
    <dbReference type="NCBI Taxonomy" id="1314779"/>
    <lineage>
        <taxon>Eukaryota</taxon>
        <taxon>Fungi</taxon>
        <taxon>Dikarya</taxon>
        <taxon>Ascomycota</taxon>
        <taxon>Pezizomycotina</taxon>
        <taxon>Dothideomycetes</taxon>
        <taxon>Dothideomycetes incertae sedis</taxon>
        <taxon>Zopfiaceae</taxon>
        <taxon>Zopfia</taxon>
    </lineage>
</organism>
<keyword evidence="5" id="KW-0653">Protein transport</keyword>
<dbReference type="GO" id="GO:0000422">
    <property type="term" value="P:autophagy of mitochondrion"/>
    <property type="evidence" value="ECO:0007669"/>
    <property type="project" value="TreeGrafter"/>
</dbReference>
<protein>
    <recommendedName>
        <fullName evidence="2">Ubiquitin-like-conjugating enzyme ATG10</fullName>
    </recommendedName>
    <alternativeName>
        <fullName evidence="7">Autophagy-related protein 10</fullName>
    </alternativeName>
</protein>
<evidence type="ECO:0000256" key="5">
    <source>
        <dbReference type="ARBA" id="ARBA00022927"/>
    </source>
</evidence>
<evidence type="ECO:0000256" key="1">
    <source>
        <dbReference type="ARBA" id="ARBA00005696"/>
    </source>
</evidence>
<dbReference type="Pfam" id="PF03987">
    <property type="entry name" value="Autophagy_act_C"/>
    <property type="match status" value="1"/>
</dbReference>
<dbReference type="PANTHER" id="PTHR14957:SF1">
    <property type="entry name" value="UBIQUITIN-LIKE-CONJUGATING ENZYME ATG10"/>
    <property type="match status" value="1"/>
</dbReference>
<proteinExistence type="inferred from homology"/>
<evidence type="ECO:0000313" key="9">
    <source>
        <dbReference type="Proteomes" id="UP000800200"/>
    </source>
</evidence>
<name>A0A6A6E5J6_9PEZI</name>
<reference evidence="8" key="1">
    <citation type="journal article" date="2020" name="Stud. Mycol.">
        <title>101 Dothideomycetes genomes: a test case for predicting lifestyles and emergence of pathogens.</title>
        <authorList>
            <person name="Haridas S."/>
            <person name="Albert R."/>
            <person name="Binder M."/>
            <person name="Bloem J."/>
            <person name="Labutti K."/>
            <person name="Salamov A."/>
            <person name="Andreopoulos B."/>
            <person name="Baker S."/>
            <person name="Barry K."/>
            <person name="Bills G."/>
            <person name="Bluhm B."/>
            <person name="Cannon C."/>
            <person name="Castanera R."/>
            <person name="Culley D."/>
            <person name="Daum C."/>
            <person name="Ezra D."/>
            <person name="Gonzalez J."/>
            <person name="Henrissat B."/>
            <person name="Kuo A."/>
            <person name="Liang C."/>
            <person name="Lipzen A."/>
            <person name="Lutzoni F."/>
            <person name="Magnuson J."/>
            <person name="Mondo S."/>
            <person name="Nolan M."/>
            <person name="Ohm R."/>
            <person name="Pangilinan J."/>
            <person name="Park H.-J."/>
            <person name="Ramirez L."/>
            <person name="Alfaro M."/>
            <person name="Sun H."/>
            <person name="Tritt A."/>
            <person name="Yoshinaga Y."/>
            <person name="Zwiers L.-H."/>
            <person name="Turgeon B."/>
            <person name="Goodwin S."/>
            <person name="Spatafora J."/>
            <person name="Crous P."/>
            <person name="Grigoriev I."/>
        </authorList>
    </citation>
    <scope>NUCLEOTIDE SEQUENCE</scope>
    <source>
        <strain evidence="8">CBS 207.26</strain>
    </source>
</reference>
<dbReference type="AlphaFoldDB" id="A0A6A6E5J6"/>
<dbReference type="GO" id="GO:0015031">
    <property type="term" value="P:protein transport"/>
    <property type="evidence" value="ECO:0007669"/>
    <property type="project" value="UniProtKB-KW"/>
</dbReference>
<keyword evidence="3" id="KW-0808">Transferase</keyword>
<sequence length="210" mass="23947">MEKIASFPSISEPEFEKACNCLLEAYKRYNHLQSDWLLVDFVHNDDSKYLKILKALSITKISPKHQELRIEETEIEEDDEEALVEDTKRSHEVILEYNIILSPSYQVPVLYFSIKDPHFRFPPTRDTLYSYIVPHQFKLQVESVGIIGGITLTDHPFTNSPVFFIHPCQTTSVLEASLGSKEATPEEYLNLWIGAMGGCAGLFLPRALLG</sequence>
<evidence type="ECO:0000313" key="8">
    <source>
        <dbReference type="EMBL" id="KAF2185146.1"/>
    </source>
</evidence>
<keyword evidence="4" id="KW-0833">Ubl conjugation pathway</keyword>
<evidence type="ECO:0000256" key="4">
    <source>
        <dbReference type="ARBA" id="ARBA00022786"/>
    </source>
</evidence>
<keyword evidence="5" id="KW-0813">Transport</keyword>
<keyword evidence="9" id="KW-1185">Reference proteome</keyword>
<comment type="similarity">
    <text evidence="1">Belongs to the ATG10 family.</text>
</comment>
<evidence type="ECO:0000256" key="6">
    <source>
        <dbReference type="ARBA" id="ARBA00023006"/>
    </source>
</evidence>
<dbReference type="GO" id="GO:0032446">
    <property type="term" value="P:protein modification by small protein conjugation"/>
    <property type="evidence" value="ECO:0007669"/>
    <property type="project" value="TreeGrafter"/>
</dbReference>
<evidence type="ECO:0000256" key="7">
    <source>
        <dbReference type="ARBA" id="ARBA00029833"/>
    </source>
</evidence>
<accession>A0A6A6E5J6</accession>
<dbReference type="GO" id="GO:0000045">
    <property type="term" value="P:autophagosome assembly"/>
    <property type="evidence" value="ECO:0007669"/>
    <property type="project" value="TreeGrafter"/>
</dbReference>
<evidence type="ECO:0000256" key="2">
    <source>
        <dbReference type="ARBA" id="ARBA00021099"/>
    </source>
</evidence>
<dbReference type="InterPro" id="IPR007135">
    <property type="entry name" value="Atg3/Atg10"/>
</dbReference>
<dbReference type="OrthoDB" id="4089664at2759"/>
<dbReference type="Proteomes" id="UP000800200">
    <property type="component" value="Unassembled WGS sequence"/>
</dbReference>